<evidence type="ECO:0000256" key="1">
    <source>
        <dbReference type="ARBA" id="ARBA00003041"/>
    </source>
</evidence>
<reference evidence="9 10" key="1">
    <citation type="submission" date="2019-04" db="EMBL/GenBank/DDBJ databases">
        <title>Sulfurimonas crateris sp. nov. a facultative anaerobic sulfur-oxidizing chemolithautotrophic bacterium isolated from a terrestrial mud vulcano.</title>
        <authorList>
            <person name="Ratnikova N.M."/>
            <person name="Slobodkin A.I."/>
            <person name="Merkel A.Y."/>
            <person name="Novikov A."/>
            <person name="Bonch-Osmolovskaya E.A."/>
            <person name="Slobodkina G.B."/>
        </authorList>
    </citation>
    <scope>NUCLEOTIDE SEQUENCE [LARGE SCALE GENOMIC DNA]</scope>
    <source>
        <strain evidence="9 10">SN118</strain>
    </source>
</reference>
<dbReference type="InterPro" id="IPR018035">
    <property type="entry name" value="Flagellar_FliH/T3SS_HrpE"/>
</dbReference>
<comment type="similarity">
    <text evidence="2">Belongs to the FliH family.</text>
</comment>
<evidence type="ECO:0000256" key="7">
    <source>
        <dbReference type="ARBA" id="ARBA00023225"/>
    </source>
</evidence>
<keyword evidence="9" id="KW-0969">Cilium</keyword>
<feature type="domain" description="Flagellar assembly protein FliH/Type III secretion system HrpE" evidence="8">
    <location>
        <begin position="137"/>
        <end position="260"/>
    </location>
</feature>
<keyword evidence="6" id="KW-0653">Protein transport</keyword>
<dbReference type="NCBIfam" id="NF005196">
    <property type="entry name" value="PRK06669.1-1"/>
    <property type="match status" value="1"/>
</dbReference>
<dbReference type="RefSeq" id="WP_137015253.1">
    <property type="nucleotide sequence ID" value="NZ_SZPX01000009.1"/>
</dbReference>
<dbReference type="SUPFAM" id="SSF160527">
    <property type="entry name" value="V-type ATPase subunit E-like"/>
    <property type="match status" value="1"/>
</dbReference>
<evidence type="ECO:0000313" key="9">
    <source>
        <dbReference type="EMBL" id="TKI68227.1"/>
    </source>
</evidence>
<dbReference type="OrthoDB" id="5347569at2"/>
<dbReference type="GO" id="GO:0044781">
    <property type="term" value="P:bacterial-type flagellum organization"/>
    <property type="evidence" value="ECO:0007669"/>
    <property type="project" value="UniProtKB-KW"/>
</dbReference>
<keyword evidence="7" id="KW-1006">Bacterial flagellum protein export</keyword>
<keyword evidence="5" id="KW-1005">Bacterial flagellum biogenesis</keyword>
<dbReference type="PANTHER" id="PTHR34982">
    <property type="entry name" value="YOP PROTEINS TRANSLOCATION PROTEIN L"/>
    <property type="match status" value="1"/>
</dbReference>
<gene>
    <name evidence="9" type="primary">fliH</name>
    <name evidence="9" type="ORF">FCU45_10995</name>
</gene>
<keyword evidence="9" id="KW-0282">Flagellum</keyword>
<dbReference type="InterPro" id="IPR051472">
    <property type="entry name" value="T3SS_Stator/FliH"/>
</dbReference>
<evidence type="ECO:0000256" key="2">
    <source>
        <dbReference type="ARBA" id="ARBA00006602"/>
    </source>
</evidence>
<evidence type="ECO:0000259" key="8">
    <source>
        <dbReference type="Pfam" id="PF02108"/>
    </source>
</evidence>
<dbReference type="Proteomes" id="UP000309561">
    <property type="component" value="Unassembled WGS sequence"/>
</dbReference>
<keyword evidence="9" id="KW-0966">Cell projection</keyword>
<accession>A0A4U2Z287</accession>
<evidence type="ECO:0000256" key="5">
    <source>
        <dbReference type="ARBA" id="ARBA00022795"/>
    </source>
</evidence>
<comment type="caution">
    <text evidence="9">The sequence shown here is derived from an EMBL/GenBank/DDBJ whole genome shotgun (WGS) entry which is preliminary data.</text>
</comment>
<proteinExistence type="inferred from homology"/>
<dbReference type="EMBL" id="SZPX01000009">
    <property type="protein sequence ID" value="TKI68227.1"/>
    <property type="molecule type" value="Genomic_DNA"/>
</dbReference>
<keyword evidence="10" id="KW-1185">Reference proteome</keyword>
<evidence type="ECO:0000256" key="3">
    <source>
        <dbReference type="ARBA" id="ARBA00016507"/>
    </source>
</evidence>
<keyword evidence="4" id="KW-0813">Transport</keyword>
<evidence type="ECO:0000256" key="4">
    <source>
        <dbReference type="ARBA" id="ARBA00022448"/>
    </source>
</evidence>
<dbReference type="GO" id="GO:0015031">
    <property type="term" value="P:protein transport"/>
    <property type="evidence" value="ECO:0007669"/>
    <property type="project" value="UniProtKB-KW"/>
</dbReference>
<evidence type="ECO:0000256" key="6">
    <source>
        <dbReference type="ARBA" id="ARBA00022927"/>
    </source>
</evidence>
<organism evidence="9 10">
    <name type="scientific">Sulfurimonas crateris</name>
    <dbReference type="NCBI Taxonomy" id="2574727"/>
    <lineage>
        <taxon>Bacteria</taxon>
        <taxon>Pseudomonadati</taxon>
        <taxon>Campylobacterota</taxon>
        <taxon>Epsilonproteobacteria</taxon>
        <taxon>Campylobacterales</taxon>
        <taxon>Sulfurimonadaceae</taxon>
        <taxon>Sulfurimonas</taxon>
    </lineage>
</organism>
<evidence type="ECO:0000313" key="10">
    <source>
        <dbReference type="Proteomes" id="UP000309561"/>
    </source>
</evidence>
<dbReference type="AlphaFoldDB" id="A0A4U2Z287"/>
<dbReference type="GO" id="GO:0005829">
    <property type="term" value="C:cytosol"/>
    <property type="evidence" value="ECO:0007669"/>
    <property type="project" value="TreeGrafter"/>
</dbReference>
<comment type="function">
    <text evidence="1">Needed for flagellar regrowth and assembly.</text>
</comment>
<name>A0A4U2Z287_9BACT</name>
<protein>
    <recommendedName>
        <fullName evidence="3">Flagellar assembly protein FliH</fullName>
    </recommendedName>
</protein>
<dbReference type="PANTHER" id="PTHR34982:SF1">
    <property type="entry name" value="FLAGELLAR ASSEMBLY PROTEIN FLIH"/>
    <property type="match status" value="1"/>
</dbReference>
<dbReference type="Pfam" id="PF02108">
    <property type="entry name" value="FliH"/>
    <property type="match status" value="1"/>
</dbReference>
<sequence>MSSIITNQRIAKHNVDKYNFKVLAFGADDTQNEIPQSSLVARKPPIQEEVPHSSQEKEIDATAMSSSSKDSLIESLLKKTDEMSSNFIKLQMKLENMSEEHKAELAKVKEESYAEGVEAGKELHAKEGEKNATDALSMYSASVAKLENSAKEFESALEGIKEELVTAALDIAKEVIKIELQENSKKVAFTLAKELIKELQSASKVVLRVNPKDHGAISQAVGSLAHVEVVSDGAVSLGGVIAISDTGNIDAQISKRFERVKRAALSE</sequence>